<evidence type="ECO:0008006" key="3">
    <source>
        <dbReference type="Google" id="ProtNLM"/>
    </source>
</evidence>
<dbReference type="AlphaFoldDB" id="A0A8B6M9C7"/>
<protein>
    <recommendedName>
        <fullName evidence="3">HEPN domain-containing protein</fullName>
    </recommendedName>
</protein>
<comment type="caution">
    <text evidence="1">The sequence shown here is derived from an EMBL/GenBank/DDBJ whole genome shotgun (WGS) entry which is preliminary data.</text>
</comment>
<evidence type="ECO:0000313" key="2">
    <source>
        <dbReference type="Proteomes" id="UP000485880"/>
    </source>
</evidence>
<evidence type="ECO:0000313" key="1">
    <source>
        <dbReference type="EMBL" id="VTZ51623.1"/>
    </source>
</evidence>
<accession>A0A8B6M9C7</accession>
<name>A0A8B6M9C7_METTU</name>
<sequence>MNNIPNQTIDPSKIFVQANCFYQALTILRDINPKNTQLVVDIGEPFIVVAALTIELFLKCLLCIEKGEVPRGHHLRFLFDNLSPSMRSRIRRAWDNSIAPDLAEVWNLHEKEFGIKIARDLPAALCAGGNAFERIRYSYEGKTKYLQFYLLDIPQHLRSIILELKPEWSALRRNYL</sequence>
<organism evidence="1 2">
    <name type="scientific">Methylocella tundrae</name>
    <dbReference type="NCBI Taxonomy" id="227605"/>
    <lineage>
        <taxon>Bacteria</taxon>
        <taxon>Pseudomonadati</taxon>
        <taxon>Pseudomonadota</taxon>
        <taxon>Alphaproteobacteria</taxon>
        <taxon>Hyphomicrobiales</taxon>
        <taxon>Beijerinckiaceae</taxon>
        <taxon>Methylocella</taxon>
    </lineage>
</organism>
<proteinExistence type="predicted"/>
<gene>
    <name evidence="1" type="ORF">MPC4_400024</name>
</gene>
<keyword evidence="2" id="KW-1185">Reference proteome</keyword>
<dbReference type="Proteomes" id="UP000485880">
    <property type="component" value="Unassembled WGS sequence"/>
</dbReference>
<dbReference type="EMBL" id="CABFMQ020000099">
    <property type="protein sequence ID" value="VTZ51623.1"/>
    <property type="molecule type" value="Genomic_DNA"/>
</dbReference>
<dbReference type="RefSeq" id="WP_174513395.1">
    <property type="nucleotide sequence ID" value="NZ_CABFMQ020000099.1"/>
</dbReference>
<reference evidence="1 2" key="1">
    <citation type="submission" date="2019-05" db="EMBL/GenBank/DDBJ databases">
        <authorList>
            <person name="Farhan Ul Haque M."/>
        </authorList>
    </citation>
    <scope>NUCLEOTIDE SEQUENCE [LARGE SCALE GENOMIC DNA]</scope>
    <source>
        <strain evidence="1">2</strain>
    </source>
</reference>